<dbReference type="EMBL" id="KZ352940">
    <property type="protein sequence ID" value="PIO61842.1"/>
    <property type="molecule type" value="Genomic_DNA"/>
</dbReference>
<gene>
    <name evidence="6" type="ORF">TELCIR_16619</name>
</gene>
<dbReference type="GO" id="GO:0004222">
    <property type="term" value="F:metalloendopeptidase activity"/>
    <property type="evidence" value="ECO:0007669"/>
    <property type="project" value="UniProtKB-UniRule"/>
</dbReference>
<feature type="binding site" evidence="2">
    <location>
        <position position="107"/>
    </location>
    <ligand>
        <name>Zn(2+)</name>
        <dbReference type="ChEBI" id="CHEBI:29105"/>
        <note>catalytic</note>
    </ligand>
</feature>
<dbReference type="PANTHER" id="PTHR10127:SF793">
    <property type="entry name" value="ZINC METALLOPROTEINASE NAS-31"/>
    <property type="match status" value="1"/>
</dbReference>
<proteinExistence type="predicted"/>
<keyword evidence="2 3" id="KW-0378">Hydrolase</keyword>
<evidence type="ECO:0000259" key="5">
    <source>
        <dbReference type="PROSITE" id="PS51864"/>
    </source>
</evidence>
<dbReference type="InterPro" id="IPR001506">
    <property type="entry name" value="Peptidase_M12A"/>
</dbReference>
<keyword evidence="2 3" id="KW-0645">Protease</keyword>
<dbReference type="SUPFAM" id="SSF55486">
    <property type="entry name" value="Metalloproteases ('zincins'), catalytic domain"/>
    <property type="match status" value="1"/>
</dbReference>
<dbReference type="Pfam" id="PF01400">
    <property type="entry name" value="Astacin"/>
    <property type="match status" value="1"/>
</dbReference>
<reference evidence="6 7" key="1">
    <citation type="submission" date="2015-09" db="EMBL/GenBank/DDBJ databases">
        <title>Draft genome of the parasitic nematode Teladorsagia circumcincta isolate WARC Sus (inbred).</title>
        <authorList>
            <person name="Mitreva M."/>
        </authorList>
    </citation>
    <scope>NUCLEOTIDE SEQUENCE [LARGE SCALE GENOMIC DNA]</scope>
    <source>
        <strain evidence="6 7">S</strain>
    </source>
</reference>
<dbReference type="PROSITE" id="PS51864">
    <property type="entry name" value="ASTACIN"/>
    <property type="match status" value="1"/>
</dbReference>
<feature type="binding site" evidence="2">
    <location>
        <position position="97"/>
    </location>
    <ligand>
        <name>Zn(2+)</name>
        <dbReference type="ChEBI" id="CHEBI:29105"/>
        <note>catalytic</note>
    </ligand>
</feature>
<protein>
    <recommendedName>
        <fullName evidence="3">Metalloendopeptidase</fullName>
        <ecNumber evidence="3">3.4.24.-</ecNumber>
    </recommendedName>
</protein>
<keyword evidence="1" id="KW-1015">Disulfide bond</keyword>
<dbReference type="GO" id="GO:0008270">
    <property type="term" value="F:zinc ion binding"/>
    <property type="evidence" value="ECO:0007669"/>
    <property type="project" value="UniProtKB-UniRule"/>
</dbReference>
<keyword evidence="7" id="KW-1185">Reference proteome</keyword>
<dbReference type="InterPro" id="IPR024079">
    <property type="entry name" value="MetalloPept_cat_dom_sf"/>
</dbReference>
<keyword evidence="2 3" id="KW-0479">Metal-binding</keyword>
<feature type="domain" description="Peptidase M12A" evidence="5">
    <location>
        <begin position="82"/>
        <end position="170"/>
    </location>
</feature>
<feature type="binding site" evidence="2">
    <location>
        <position position="101"/>
    </location>
    <ligand>
        <name>Zn(2+)</name>
        <dbReference type="ChEBI" id="CHEBI:29105"/>
        <note>catalytic</note>
    </ligand>
</feature>
<evidence type="ECO:0000313" key="6">
    <source>
        <dbReference type="EMBL" id="PIO61842.1"/>
    </source>
</evidence>
<feature type="active site" evidence="2">
    <location>
        <position position="98"/>
    </location>
</feature>
<dbReference type="SMART" id="SM00235">
    <property type="entry name" value="ZnMc"/>
    <property type="match status" value="1"/>
</dbReference>
<dbReference type="Proteomes" id="UP000230423">
    <property type="component" value="Unassembled WGS sequence"/>
</dbReference>
<organism evidence="6 7">
    <name type="scientific">Teladorsagia circumcincta</name>
    <name type="common">Brown stomach worm</name>
    <name type="synonym">Ostertagia circumcincta</name>
    <dbReference type="NCBI Taxonomy" id="45464"/>
    <lineage>
        <taxon>Eukaryota</taxon>
        <taxon>Metazoa</taxon>
        <taxon>Ecdysozoa</taxon>
        <taxon>Nematoda</taxon>
        <taxon>Chromadorea</taxon>
        <taxon>Rhabditida</taxon>
        <taxon>Rhabditina</taxon>
        <taxon>Rhabditomorpha</taxon>
        <taxon>Strongyloidea</taxon>
        <taxon>Trichostrongylidae</taxon>
        <taxon>Teladorsagia</taxon>
    </lineage>
</organism>
<evidence type="ECO:0000256" key="3">
    <source>
        <dbReference type="RuleBase" id="RU361183"/>
    </source>
</evidence>
<dbReference type="PANTHER" id="PTHR10127">
    <property type="entry name" value="DISCOIDIN, CUB, EGF, LAMININ , AND ZINC METALLOPROTEASE DOMAIN CONTAINING"/>
    <property type="match status" value="1"/>
</dbReference>
<keyword evidence="2 3" id="KW-0862">Zinc</keyword>
<comment type="caution">
    <text evidence="2">Lacks conserved residue(s) required for the propagation of feature annotation.</text>
</comment>
<accession>A0A2G9TWL7</accession>
<name>A0A2G9TWL7_TELCI</name>
<comment type="cofactor">
    <cofactor evidence="2 3">
        <name>Zn(2+)</name>
        <dbReference type="ChEBI" id="CHEBI:29105"/>
    </cofactor>
    <text evidence="2 3">Binds 1 zinc ion per subunit.</text>
</comment>
<evidence type="ECO:0000256" key="2">
    <source>
        <dbReference type="PROSITE-ProRule" id="PRU01211"/>
    </source>
</evidence>
<dbReference type="OrthoDB" id="291007at2759"/>
<evidence type="ECO:0000256" key="1">
    <source>
        <dbReference type="ARBA" id="ARBA00023157"/>
    </source>
</evidence>
<evidence type="ECO:0000256" key="4">
    <source>
        <dbReference type="SAM" id="MobiDB-lite"/>
    </source>
</evidence>
<dbReference type="EC" id="3.4.24.-" evidence="3"/>
<dbReference type="Gene3D" id="3.40.390.10">
    <property type="entry name" value="Collagenase (Catalytic Domain)"/>
    <property type="match status" value="1"/>
</dbReference>
<feature type="region of interest" description="Disordered" evidence="4">
    <location>
        <begin position="1"/>
        <end position="27"/>
    </location>
</feature>
<evidence type="ECO:0000313" key="7">
    <source>
        <dbReference type="Proteomes" id="UP000230423"/>
    </source>
</evidence>
<dbReference type="AlphaFoldDB" id="A0A2G9TWL7"/>
<dbReference type="PRINTS" id="PR00480">
    <property type="entry name" value="ASTACIN"/>
</dbReference>
<dbReference type="GO" id="GO:0006508">
    <property type="term" value="P:proteolysis"/>
    <property type="evidence" value="ECO:0007669"/>
    <property type="project" value="UniProtKB-KW"/>
</dbReference>
<sequence length="170" mass="19165">MALNGDESLDRSGDEGANTCPRKLMENADKSFKRSVDEVEPRVFAVDEANEDSGIADALFQADIVLTSSSEEDGEEDEEDEEFVLGSPLITIGTAAHELAHALGFWHTHARHDRDKYITVYSQNINAYQSYIVNPQETFASEFVKQTEESNYNYDLPYDYGSIMQYRMTA</sequence>
<dbReference type="InterPro" id="IPR006026">
    <property type="entry name" value="Peptidase_Metallo"/>
</dbReference>
<keyword evidence="2 3" id="KW-0482">Metalloprotease</keyword>